<dbReference type="PROSITE" id="PS51755">
    <property type="entry name" value="OMPR_PHOB"/>
    <property type="match status" value="1"/>
</dbReference>
<dbReference type="InterPro" id="IPR016032">
    <property type="entry name" value="Sig_transdc_resp-reg_C-effctor"/>
</dbReference>
<dbReference type="RefSeq" id="WP_251261306.1">
    <property type="nucleotide sequence ID" value="NZ_JAMQGP010000003.1"/>
</dbReference>
<evidence type="ECO:0000256" key="3">
    <source>
        <dbReference type="PROSITE-ProRule" id="PRU01091"/>
    </source>
</evidence>
<protein>
    <submittedName>
        <fullName evidence="6">Winged helix-turn-helix domain-containing protein</fullName>
    </submittedName>
</protein>
<keyword evidence="7" id="KW-1185">Reference proteome</keyword>
<dbReference type="SMART" id="SM00862">
    <property type="entry name" value="Trans_reg_C"/>
    <property type="match status" value="1"/>
</dbReference>
<evidence type="ECO:0000313" key="7">
    <source>
        <dbReference type="Proteomes" id="UP001165393"/>
    </source>
</evidence>
<sequence length="673" mass="77929">MMTPENESLTGPFHLNDFLVIPGNDQIVYDNKTHKLEPKAMAVLVYVVKHKHRIVSMQELLDTVWEGTVVTPQTVQRCISMLRKIFKLAHDQQPYIQTFSKKGYQLGVEPEYVDTDSNLHSGRAKHNNKTIWLGGLMCLAIVFGVIVNSLLYNEQPVRIFEDDSQIFAFTIHPSKDYAAYISRNEDNQEMEVWIRSFDGVGFAVAKLGKILSDPQVSWSADGSQLVVLREGKSDKIEAFSVDLAQRTASSVWHFEDAQHSYQNVALYDNETLYFTRTIRDEMNYGLYQKDIVSGDITQVETDGNVMYFDLSQGLLAYSASNQFQHNIQVKRIADGHTLVEVPHNQKVYEFDILSENGKTLLRTIDKKLFLLTPDEELTELRLPKNDISDMEMRNGQFYYVEKNRSSSIEVRPIHKCCQEEIAPSEHQQYEPTWNVDGSKVAFVSERSGLPQVWISEDEELTQLSRFASNEKLQKIFWSSDSQWILFLAGKDIYACSVLVKSCEPFVERHLFVSPMGFSQDSQEFYYLDENGFSLKIWKKSFSSDNKSMVEVTDESQVVVLNDEIYYQPRNTTHLYQYSESGAKLLTDKFPKNNKFLLAKENQIFYNVLERHKRQNVWSYNVMTNTHTLLVKRRSYSGRFVDYDGAERILLETRKDLNRPMFSVSQDYLFNAMD</sequence>
<dbReference type="Proteomes" id="UP001165393">
    <property type="component" value="Unassembled WGS sequence"/>
</dbReference>
<dbReference type="InterPro" id="IPR001867">
    <property type="entry name" value="OmpR/PhoB-type_DNA-bd"/>
</dbReference>
<dbReference type="EMBL" id="JAMQGP010000003">
    <property type="protein sequence ID" value="MCM2679894.1"/>
    <property type="molecule type" value="Genomic_DNA"/>
</dbReference>
<evidence type="ECO:0000259" key="5">
    <source>
        <dbReference type="PROSITE" id="PS51755"/>
    </source>
</evidence>
<dbReference type="InterPro" id="IPR011042">
    <property type="entry name" value="6-blade_b-propeller_TolB-like"/>
</dbReference>
<keyword evidence="2 3" id="KW-0238">DNA-binding</keyword>
<dbReference type="GO" id="GO:0006355">
    <property type="term" value="P:regulation of DNA-templated transcription"/>
    <property type="evidence" value="ECO:0007669"/>
    <property type="project" value="InterPro"/>
</dbReference>
<gene>
    <name evidence="6" type="ORF">NAF29_09475</name>
</gene>
<dbReference type="InterPro" id="IPR011659">
    <property type="entry name" value="WD40"/>
</dbReference>
<dbReference type="CDD" id="cd00383">
    <property type="entry name" value="trans_reg_C"/>
    <property type="match status" value="1"/>
</dbReference>
<dbReference type="Gene3D" id="2.120.10.30">
    <property type="entry name" value="TolB, C-terminal domain"/>
    <property type="match status" value="2"/>
</dbReference>
<keyword evidence="4" id="KW-0472">Membrane</keyword>
<dbReference type="AlphaFoldDB" id="A0AA41W6X2"/>
<keyword evidence="4" id="KW-0812">Transmembrane</keyword>
<dbReference type="GO" id="GO:0000160">
    <property type="term" value="P:phosphorelay signal transduction system"/>
    <property type="evidence" value="ECO:0007669"/>
    <property type="project" value="InterPro"/>
</dbReference>
<feature type="transmembrane region" description="Helical" evidence="4">
    <location>
        <begin position="131"/>
        <end position="152"/>
    </location>
</feature>
<evidence type="ECO:0000256" key="1">
    <source>
        <dbReference type="ARBA" id="ARBA00009820"/>
    </source>
</evidence>
<dbReference type="SUPFAM" id="SSF82171">
    <property type="entry name" value="DPP6 N-terminal domain-like"/>
    <property type="match status" value="1"/>
</dbReference>
<dbReference type="GO" id="GO:0003677">
    <property type="term" value="F:DNA binding"/>
    <property type="evidence" value="ECO:0007669"/>
    <property type="project" value="UniProtKB-UniRule"/>
</dbReference>
<dbReference type="Gene3D" id="1.10.10.10">
    <property type="entry name" value="Winged helix-like DNA-binding domain superfamily/Winged helix DNA-binding domain"/>
    <property type="match status" value="1"/>
</dbReference>
<dbReference type="Pfam" id="PF00486">
    <property type="entry name" value="Trans_reg_C"/>
    <property type="match status" value="1"/>
</dbReference>
<organism evidence="6 7">
    <name type="scientific">Echinimonas agarilytica</name>
    <dbReference type="NCBI Taxonomy" id="1215918"/>
    <lineage>
        <taxon>Bacteria</taxon>
        <taxon>Pseudomonadati</taxon>
        <taxon>Pseudomonadota</taxon>
        <taxon>Gammaproteobacteria</taxon>
        <taxon>Alteromonadales</taxon>
        <taxon>Echinimonadaceae</taxon>
        <taxon>Echinimonas</taxon>
    </lineage>
</organism>
<evidence type="ECO:0000313" key="6">
    <source>
        <dbReference type="EMBL" id="MCM2679894.1"/>
    </source>
</evidence>
<comment type="similarity">
    <text evidence="1">Belongs to the TolB family.</text>
</comment>
<feature type="DNA-binding region" description="OmpR/PhoB-type" evidence="3">
    <location>
        <begin position="10"/>
        <end position="108"/>
    </location>
</feature>
<keyword evidence="4" id="KW-1133">Transmembrane helix</keyword>
<feature type="domain" description="OmpR/PhoB-type" evidence="5">
    <location>
        <begin position="10"/>
        <end position="108"/>
    </location>
</feature>
<name>A0AA41W6X2_9GAMM</name>
<dbReference type="SUPFAM" id="SSF69304">
    <property type="entry name" value="Tricorn protease N-terminal domain"/>
    <property type="match status" value="1"/>
</dbReference>
<evidence type="ECO:0000256" key="2">
    <source>
        <dbReference type="ARBA" id="ARBA00023125"/>
    </source>
</evidence>
<dbReference type="InterPro" id="IPR036388">
    <property type="entry name" value="WH-like_DNA-bd_sf"/>
</dbReference>
<evidence type="ECO:0000256" key="4">
    <source>
        <dbReference type="SAM" id="Phobius"/>
    </source>
</evidence>
<proteinExistence type="inferred from homology"/>
<dbReference type="SUPFAM" id="SSF46894">
    <property type="entry name" value="C-terminal effector domain of the bipartite response regulators"/>
    <property type="match status" value="1"/>
</dbReference>
<comment type="caution">
    <text evidence="6">The sequence shown here is derived from an EMBL/GenBank/DDBJ whole genome shotgun (WGS) entry which is preliminary data.</text>
</comment>
<dbReference type="Pfam" id="PF07676">
    <property type="entry name" value="PD40"/>
    <property type="match status" value="1"/>
</dbReference>
<dbReference type="PANTHER" id="PTHR36842">
    <property type="entry name" value="PROTEIN TOLB HOMOLOG"/>
    <property type="match status" value="1"/>
</dbReference>
<reference evidence="6 7" key="1">
    <citation type="journal article" date="2013" name="Antonie Van Leeuwenhoek">
        <title>Echinimonas agarilytica gen. nov., sp. nov., a new gammaproteobacterium isolated from the sea urchin Strongylocentrotus intermedius.</title>
        <authorList>
            <person name="Nedashkovskaya O.I."/>
            <person name="Stenkova A.M."/>
            <person name="Zhukova N.V."/>
            <person name="Van Trappen S."/>
            <person name="Lee J.S."/>
            <person name="Kim S.B."/>
        </authorList>
    </citation>
    <scope>NUCLEOTIDE SEQUENCE [LARGE SCALE GENOMIC DNA]</scope>
    <source>
        <strain evidence="6 7">KMM 6351</strain>
    </source>
</reference>
<accession>A0AA41W6X2</accession>
<dbReference type="PANTHER" id="PTHR36842:SF1">
    <property type="entry name" value="PROTEIN TOLB"/>
    <property type="match status" value="1"/>
</dbReference>